<evidence type="ECO:0000256" key="1">
    <source>
        <dbReference type="SAM" id="MobiDB-lite"/>
    </source>
</evidence>
<organism evidence="2 3">
    <name type="scientific">Sphenostylis stenocarpa</name>
    <dbReference type="NCBI Taxonomy" id="92480"/>
    <lineage>
        <taxon>Eukaryota</taxon>
        <taxon>Viridiplantae</taxon>
        <taxon>Streptophyta</taxon>
        <taxon>Embryophyta</taxon>
        <taxon>Tracheophyta</taxon>
        <taxon>Spermatophyta</taxon>
        <taxon>Magnoliopsida</taxon>
        <taxon>eudicotyledons</taxon>
        <taxon>Gunneridae</taxon>
        <taxon>Pentapetalae</taxon>
        <taxon>rosids</taxon>
        <taxon>fabids</taxon>
        <taxon>Fabales</taxon>
        <taxon>Fabaceae</taxon>
        <taxon>Papilionoideae</taxon>
        <taxon>50 kb inversion clade</taxon>
        <taxon>NPAAA clade</taxon>
        <taxon>indigoferoid/millettioid clade</taxon>
        <taxon>Phaseoleae</taxon>
        <taxon>Sphenostylis</taxon>
    </lineage>
</organism>
<sequence length="233" mass="26742">MALENLTHFRCKDENLVQDELHPWLDVTHSEVNQQSETAEDVTHGEVNQQSETAVNHEYECEAHTDYSFPTDSESSNFSVMDETFELNVQENRLQDDLLSDYLLPSDIESRAGSILGESFEMDHKGNKNENISDSITSEDDYEDEEEEDSLIEINLPCSLFPDLNEDPEQKLQSKLPDSIFKQQSLMELLAEFNDINEDENLIEIDITIGSINNPDFRLKKESAHFEDECVLS</sequence>
<dbReference type="Gramene" id="rna-AYBTSS11_LOCUS20024">
    <property type="protein sequence ID" value="CAJ1963904.1"/>
    <property type="gene ID" value="gene-AYBTSS11_LOCUS20024"/>
</dbReference>
<reference evidence="2" key="1">
    <citation type="submission" date="2023-10" db="EMBL/GenBank/DDBJ databases">
        <authorList>
            <person name="Domelevo Entfellner J.-B."/>
        </authorList>
    </citation>
    <scope>NUCLEOTIDE SEQUENCE</scope>
</reference>
<dbReference type="PANTHER" id="PTHR35708">
    <property type="entry name" value="GB|AAD25831.1"/>
    <property type="match status" value="1"/>
</dbReference>
<evidence type="ECO:0000313" key="2">
    <source>
        <dbReference type="EMBL" id="CAJ1963904.1"/>
    </source>
</evidence>
<name>A0AA86VKQ4_9FABA</name>
<evidence type="ECO:0000313" key="3">
    <source>
        <dbReference type="Proteomes" id="UP001189624"/>
    </source>
</evidence>
<dbReference type="EMBL" id="OY731403">
    <property type="protein sequence ID" value="CAJ1963904.1"/>
    <property type="molecule type" value="Genomic_DNA"/>
</dbReference>
<keyword evidence="3" id="KW-1185">Reference proteome</keyword>
<proteinExistence type="predicted"/>
<dbReference type="Proteomes" id="UP001189624">
    <property type="component" value="Chromosome 6"/>
</dbReference>
<accession>A0AA86VKQ4</accession>
<feature type="compositionally biased region" description="Acidic residues" evidence="1">
    <location>
        <begin position="137"/>
        <end position="147"/>
    </location>
</feature>
<dbReference type="AlphaFoldDB" id="A0AA86VKQ4"/>
<protein>
    <submittedName>
        <fullName evidence="2">Uncharacterized protein</fullName>
    </submittedName>
</protein>
<feature type="region of interest" description="Disordered" evidence="1">
    <location>
        <begin position="122"/>
        <end position="147"/>
    </location>
</feature>
<dbReference type="PANTHER" id="PTHR35708:SF5">
    <property type="entry name" value="PROTEIN, PUTATIVE-RELATED"/>
    <property type="match status" value="1"/>
</dbReference>
<gene>
    <name evidence="2" type="ORF">AYBTSS11_LOCUS20024</name>
</gene>